<evidence type="ECO:0000259" key="2">
    <source>
        <dbReference type="Pfam" id="PF09335"/>
    </source>
</evidence>
<sequence length="220" mass="24429">MIFEKRHIFFALLLILIGVIFWSSGFLQSVFAEAQNFIETYIHESPILAVLVFVMLAVVAVVVSPFSSAPLVPLVIPAWGESLTIVLLVSGWLIGGIIIYFIGSALREPFLSHTGTTEKIEYYKSHISGRAQFGLVVLFRFAIPSEIAGYVLGIVRYHFGKYVIATITYEIFSATTLVYLSDAFLAGNPFYFIVMLGVMLGITGASLYTLRRKMRKHASS</sequence>
<dbReference type="InterPro" id="IPR032816">
    <property type="entry name" value="VTT_dom"/>
</dbReference>
<dbReference type="EMBL" id="PFCO01000003">
    <property type="protein sequence ID" value="PIR69719.1"/>
    <property type="molecule type" value="Genomic_DNA"/>
</dbReference>
<proteinExistence type="predicted"/>
<feature type="transmembrane region" description="Helical" evidence="1">
    <location>
        <begin position="190"/>
        <end position="210"/>
    </location>
</feature>
<reference evidence="4" key="1">
    <citation type="submission" date="2017-09" db="EMBL/GenBank/DDBJ databases">
        <title>Depth-based differentiation of microbial function through sediment-hosted aquifers and enrichment of novel symbionts in the deep terrestrial subsurface.</title>
        <authorList>
            <person name="Probst A.J."/>
            <person name="Ladd B."/>
            <person name="Jarett J.K."/>
            <person name="Geller-Mcgrath D.E."/>
            <person name="Sieber C.M.K."/>
            <person name="Emerson J.B."/>
            <person name="Anantharaman K."/>
            <person name="Thomas B.C."/>
            <person name="Malmstrom R."/>
            <person name="Stieglmeier M."/>
            <person name="Klingl A."/>
            <person name="Woyke T."/>
            <person name="Ryan C.M."/>
            <person name="Banfield J.F."/>
        </authorList>
    </citation>
    <scope>NUCLEOTIDE SEQUENCE [LARGE SCALE GENOMIC DNA]</scope>
</reference>
<dbReference type="Proteomes" id="UP000231503">
    <property type="component" value="Unassembled WGS sequence"/>
</dbReference>
<feature type="transmembrane region" description="Helical" evidence="1">
    <location>
        <begin position="133"/>
        <end position="155"/>
    </location>
</feature>
<feature type="transmembrane region" description="Helical" evidence="1">
    <location>
        <begin position="162"/>
        <end position="184"/>
    </location>
</feature>
<feature type="transmembrane region" description="Helical" evidence="1">
    <location>
        <begin position="47"/>
        <end position="76"/>
    </location>
</feature>
<dbReference type="Pfam" id="PF09335">
    <property type="entry name" value="VTT_dom"/>
    <property type="match status" value="1"/>
</dbReference>
<name>A0A2H0TDU0_9BACT</name>
<dbReference type="AlphaFoldDB" id="A0A2H0TDU0"/>
<feature type="domain" description="VTT" evidence="2">
    <location>
        <begin position="78"/>
        <end position="181"/>
    </location>
</feature>
<comment type="caution">
    <text evidence="3">The sequence shown here is derived from an EMBL/GenBank/DDBJ whole genome shotgun (WGS) entry which is preliminary data.</text>
</comment>
<accession>A0A2H0TDU0</accession>
<keyword evidence="1" id="KW-0812">Transmembrane</keyword>
<keyword evidence="1" id="KW-0472">Membrane</keyword>
<feature type="transmembrane region" description="Helical" evidence="1">
    <location>
        <begin position="7"/>
        <end position="27"/>
    </location>
</feature>
<organism evidence="3 4">
    <name type="scientific">Candidatus Niyogibacteria bacterium CG10_big_fil_rev_8_21_14_0_10_46_36</name>
    <dbReference type="NCBI Taxonomy" id="1974726"/>
    <lineage>
        <taxon>Bacteria</taxon>
        <taxon>Candidatus Niyogiibacteriota</taxon>
    </lineage>
</organism>
<gene>
    <name evidence="3" type="ORF">COU47_01380</name>
</gene>
<evidence type="ECO:0000313" key="4">
    <source>
        <dbReference type="Proteomes" id="UP000231503"/>
    </source>
</evidence>
<feature type="transmembrane region" description="Helical" evidence="1">
    <location>
        <begin position="83"/>
        <end position="103"/>
    </location>
</feature>
<keyword evidence="1" id="KW-1133">Transmembrane helix</keyword>
<evidence type="ECO:0000313" key="3">
    <source>
        <dbReference type="EMBL" id="PIR69719.1"/>
    </source>
</evidence>
<protein>
    <recommendedName>
        <fullName evidence="2">VTT domain-containing protein</fullName>
    </recommendedName>
</protein>
<evidence type="ECO:0000256" key="1">
    <source>
        <dbReference type="SAM" id="Phobius"/>
    </source>
</evidence>